<evidence type="ECO:0000313" key="1">
    <source>
        <dbReference type="EMBL" id="CCK24910.1"/>
    </source>
</evidence>
<protein>
    <submittedName>
        <fullName evidence="1">Uncharacterized protein</fullName>
    </submittedName>
</protein>
<dbReference type="PATRIC" id="fig|1214101.3.peg.539"/>
<dbReference type="AlphaFoldDB" id="K4QVS3"/>
<keyword evidence="2" id="KW-1185">Reference proteome</keyword>
<dbReference type="eggNOG" id="ENOG502ZE64">
    <property type="taxonomic scope" value="Bacteria"/>
</dbReference>
<sequence>MLRHPALEGRWLRGKMLIGPSTMVWEPGTRAGAALSLPEGLRQVSLRSPSLREAMMKVNGGSRIVECTSSAGAVLIAVMPNEVELVCTALSRDAAK</sequence>
<dbReference type="HOGENOM" id="CLU_156618_0_0_11"/>
<accession>K4QVS3</accession>
<organism evidence="1 2">
    <name type="scientific">Streptomyces davaonensis (strain DSM 101723 / JCM 4913 / KCC S-0913 / 768)</name>
    <dbReference type="NCBI Taxonomy" id="1214101"/>
    <lineage>
        <taxon>Bacteria</taxon>
        <taxon>Bacillati</taxon>
        <taxon>Actinomycetota</taxon>
        <taxon>Actinomycetes</taxon>
        <taxon>Kitasatosporales</taxon>
        <taxon>Streptomycetaceae</taxon>
        <taxon>Streptomyces</taxon>
    </lineage>
</organism>
<dbReference type="KEGG" id="sdv:BN159_0531"/>
<reference evidence="1 2" key="1">
    <citation type="journal article" date="2012" name="J. Bacteriol.">
        <title>Genome sequence of the bacterium Streptomyces davawensis JCM 4913 and heterologous production of the unique antibiotic roseoflavin.</title>
        <authorList>
            <person name="Jankowitsch F."/>
            <person name="Schwarz J."/>
            <person name="Ruckert C."/>
            <person name="Gust B."/>
            <person name="Szczepanowski R."/>
            <person name="Blom J."/>
            <person name="Pelzer S."/>
            <person name="Kalinowski J."/>
            <person name="Mack M."/>
        </authorList>
    </citation>
    <scope>NUCLEOTIDE SEQUENCE [LARGE SCALE GENOMIC DNA]</scope>
    <source>
        <strain evidence="2">DSM 101723 / JCM 4913 / KCC S-0913 / 768</strain>
    </source>
</reference>
<gene>
    <name evidence="1" type="ORF">BN159_0531</name>
</gene>
<dbReference type="Proteomes" id="UP000008043">
    <property type="component" value="Chromosome"/>
</dbReference>
<dbReference type="EMBL" id="HE971709">
    <property type="protein sequence ID" value="CCK24910.1"/>
    <property type="molecule type" value="Genomic_DNA"/>
</dbReference>
<proteinExistence type="predicted"/>
<name>K4QVS3_STRDJ</name>
<evidence type="ECO:0000313" key="2">
    <source>
        <dbReference type="Proteomes" id="UP000008043"/>
    </source>
</evidence>